<proteinExistence type="predicted"/>
<dbReference type="PANTHER" id="PTHR42103">
    <property type="entry name" value="ALPHA/BETA-HYDROLASES SUPERFAMILY PROTEIN"/>
    <property type="match status" value="1"/>
</dbReference>
<organism evidence="2 3">
    <name type="scientific">Oleispira antarctica</name>
    <dbReference type="NCBI Taxonomy" id="188908"/>
    <lineage>
        <taxon>Bacteria</taxon>
        <taxon>Pseudomonadati</taxon>
        <taxon>Pseudomonadota</taxon>
        <taxon>Gammaproteobacteria</taxon>
        <taxon>Oceanospirillales</taxon>
        <taxon>Oceanospirillaceae</taxon>
        <taxon>Oleispira</taxon>
    </lineage>
</organism>
<evidence type="ECO:0000259" key="1">
    <source>
        <dbReference type="Pfam" id="PF00561"/>
    </source>
</evidence>
<sequence>MSVKSWSEKTVTLAGPAGALDIRLGQHQGSETDNGLKYGFIMCHPHPLYLGTMDNKVVTTLVRGASRLEVGSVQGLDTIRFNFRGVGQSEGEHDNGKGEQDDLAAVVDYAMTELGWQGIYLAGFSFGAGVACLYAGQNSEKIKGLFLIAPAVHHFEAPSTLPFEFESHVYMGDADEVVPFDEVEHWVDLLTPQPHFHIFEDASHFFHGRLVELKDTFLQDLAVLVD</sequence>
<feature type="domain" description="AB hydrolase-1" evidence="1">
    <location>
        <begin position="75"/>
        <end position="152"/>
    </location>
</feature>
<dbReference type="InterPro" id="IPR029058">
    <property type="entry name" value="AB_hydrolase_fold"/>
</dbReference>
<dbReference type="SUPFAM" id="SSF53474">
    <property type="entry name" value="alpha/beta-Hydrolases"/>
    <property type="match status" value="1"/>
</dbReference>
<evidence type="ECO:0000313" key="2">
    <source>
        <dbReference type="EMBL" id="OUS40495.1"/>
    </source>
</evidence>
<evidence type="ECO:0000313" key="3">
    <source>
        <dbReference type="Proteomes" id="UP000227088"/>
    </source>
</evidence>
<accession>A0A1Y5I0C9</accession>
<dbReference type="AlphaFoldDB" id="A0A1Y5I0C9"/>
<gene>
    <name evidence="2" type="ORF">A9R00_05730</name>
</gene>
<protein>
    <recommendedName>
        <fullName evidence="1">AB hydrolase-1 domain-containing protein</fullName>
    </recommendedName>
</protein>
<reference evidence="3" key="1">
    <citation type="journal article" date="2017" name="Proc. Natl. Acad. Sci. U.S.A.">
        <title>Simulation of Deepwater Horizon oil plume reveals substrate specialization within a complex community of hydrocarbon degraders.</title>
        <authorList>
            <person name="Hu P."/>
            <person name="Dubinsky E.A."/>
            <person name="Probst A.J."/>
            <person name="Wang J."/>
            <person name="Sieber C.M.K."/>
            <person name="Tom L.M."/>
            <person name="Gardinali P."/>
            <person name="Banfield J.F."/>
            <person name="Atlas R.M."/>
            <person name="Andersen G.L."/>
        </authorList>
    </citation>
    <scope>NUCLEOTIDE SEQUENCE [LARGE SCALE GENOMIC DNA]</scope>
</reference>
<dbReference type="Gene3D" id="3.40.50.1820">
    <property type="entry name" value="alpha/beta hydrolase"/>
    <property type="match status" value="1"/>
</dbReference>
<dbReference type="EMBL" id="MABE01000326">
    <property type="protein sequence ID" value="OUS40495.1"/>
    <property type="molecule type" value="Genomic_DNA"/>
</dbReference>
<comment type="caution">
    <text evidence="2">The sequence shown here is derived from an EMBL/GenBank/DDBJ whole genome shotgun (WGS) entry which is preliminary data.</text>
</comment>
<name>A0A1Y5I0C9_OLEAN</name>
<dbReference type="PANTHER" id="PTHR42103:SF2">
    <property type="entry name" value="AB HYDROLASE-1 DOMAIN-CONTAINING PROTEIN"/>
    <property type="match status" value="1"/>
</dbReference>
<dbReference type="InterPro" id="IPR000073">
    <property type="entry name" value="AB_hydrolase_1"/>
</dbReference>
<dbReference type="Proteomes" id="UP000227088">
    <property type="component" value="Unassembled WGS sequence"/>
</dbReference>
<dbReference type="Pfam" id="PF00561">
    <property type="entry name" value="Abhydrolase_1"/>
    <property type="match status" value="1"/>
</dbReference>